<dbReference type="OrthoDB" id="8635520at2"/>
<dbReference type="GO" id="GO:0006950">
    <property type="term" value="P:response to stress"/>
    <property type="evidence" value="ECO:0007669"/>
    <property type="project" value="TreeGrafter"/>
</dbReference>
<dbReference type="KEGG" id="bsau:DWV08_12835"/>
<dbReference type="SUPFAM" id="SSF46785">
    <property type="entry name" value="Winged helix' DNA-binding domain"/>
    <property type="match status" value="1"/>
</dbReference>
<dbReference type="EMBL" id="CP031356">
    <property type="protein sequence ID" value="AXK46409.1"/>
    <property type="molecule type" value="Genomic_DNA"/>
</dbReference>
<evidence type="ECO:0000313" key="5">
    <source>
        <dbReference type="Proteomes" id="UP000282185"/>
    </source>
</evidence>
<protein>
    <submittedName>
        <fullName evidence="3">MarR family transcriptional regulator</fullName>
    </submittedName>
</protein>
<evidence type="ECO:0000313" key="4">
    <source>
        <dbReference type="Proteomes" id="UP000254236"/>
    </source>
</evidence>
<dbReference type="AlphaFoldDB" id="A0A345YR57"/>
<organism evidence="3 5">
    <name type="scientific">Brachybacterium saurashtrense</name>
    <dbReference type="NCBI Taxonomy" id="556288"/>
    <lineage>
        <taxon>Bacteria</taxon>
        <taxon>Bacillati</taxon>
        <taxon>Actinomycetota</taxon>
        <taxon>Actinomycetes</taxon>
        <taxon>Micrococcales</taxon>
        <taxon>Dermabacteraceae</taxon>
        <taxon>Brachybacterium</taxon>
    </lineage>
</organism>
<evidence type="ECO:0000259" key="1">
    <source>
        <dbReference type="PROSITE" id="PS50995"/>
    </source>
</evidence>
<dbReference type="RefSeq" id="WP_115414159.1">
    <property type="nucleotide sequence ID" value="NZ_CP031356.1"/>
</dbReference>
<gene>
    <name evidence="2" type="ORF">DWV08_12835</name>
    <name evidence="3" type="ORF">DXU92_04585</name>
</gene>
<dbReference type="InterPro" id="IPR036390">
    <property type="entry name" value="WH_DNA-bd_sf"/>
</dbReference>
<dbReference type="InterPro" id="IPR039422">
    <property type="entry name" value="MarR/SlyA-like"/>
</dbReference>
<dbReference type="EMBL" id="QSWH01000002">
    <property type="protein sequence ID" value="RRR24150.1"/>
    <property type="molecule type" value="Genomic_DNA"/>
</dbReference>
<keyword evidence="4" id="KW-1185">Reference proteome</keyword>
<evidence type="ECO:0000313" key="2">
    <source>
        <dbReference type="EMBL" id="AXK46409.1"/>
    </source>
</evidence>
<dbReference type="PANTHER" id="PTHR33164">
    <property type="entry name" value="TRANSCRIPTIONAL REGULATOR, MARR FAMILY"/>
    <property type="match status" value="1"/>
</dbReference>
<reference evidence="3 5" key="2">
    <citation type="submission" date="2018-08" db="EMBL/GenBank/DDBJ databases">
        <title>Brachybacterium saurashtrense DSM 23186.</title>
        <authorList>
            <person name="Li Y."/>
        </authorList>
    </citation>
    <scope>NUCLEOTIDE SEQUENCE [LARGE SCALE GENOMIC DNA]</scope>
    <source>
        <strain evidence="3 5">DSM 23186</strain>
    </source>
</reference>
<dbReference type="PANTHER" id="PTHR33164:SF99">
    <property type="entry name" value="MARR FAMILY REGULATORY PROTEIN"/>
    <property type="match status" value="1"/>
</dbReference>
<sequence length="171" mass="18184">MTTTPTPWLTAEEERAWRALWAVMTWLPARLDAQLRAEAGLSLAEYSALSQISEAPGRAVRLSDLARSANMTLSHLSRVIARLEGSGWVERLPDPADGRFTLGRLTEAGWETVQRAAPGHVRAVRRLVVDALEPAQLRALGDAASVVATFVDPLRGRAGGAGPEAGPGGVG</sequence>
<dbReference type="Proteomes" id="UP000282185">
    <property type="component" value="Unassembled WGS sequence"/>
</dbReference>
<dbReference type="SMART" id="SM00347">
    <property type="entry name" value="HTH_MARR"/>
    <property type="match status" value="1"/>
</dbReference>
<dbReference type="Proteomes" id="UP000254236">
    <property type="component" value="Chromosome"/>
</dbReference>
<accession>A0A345YR57</accession>
<feature type="domain" description="HTH marR-type" evidence="1">
    <location>
        <begin position="13"/>
        <end position="149"/>
    </location>
</feature>
<dbReference type="InterPro" id="IPR036388">
    <property type="entry name" value="WH-like_DNA-bd_sf"/>
</dbReference>
<evidence type="ECO:0000313" key="3">
    <source>
        <dbReference type="EMBL" id="RRR24150.1"/>
    </source>
</evidence>
<dbReference type="InterPro" id="IPR000835">
    <property type="entry name" value="HTH_MarR-typ"/>
</dbReference>
<dbReference type="Pfam" id="PF01047">
    <property type="entry name" value="MarR"/>
    <property type="match status" value="1"/>
</dbReference>
<dbReference type="Gene3D" id="1.10.10.10">
    <property type="entry name" value="Winged helix-like DNA-binding domain superfamily/Winged helix DNA-binding domain"/>
    <property type="match status" value="1"/>
</dbReference>
<reference evidence="2 4" key="1">
    <citation type="submission" date="2018-07" db="EMBL/GenBank/DDBJ databases">
        <title>Brachybacterium saurashtrense DSM 23186 genome sequence.</title>
        <authorList>
            <person name="Guo L."/>
        </authorList>
    </citation>
    <scope>NUCLEOTIDE SEQUENCE [LARGE SCALE GENOMIC DNA]</scope>
    <source>
        <strain evidence="2 4">DSM 23186</strain>
    </source>
</reference>
<name>A0A345YR57_9MICO</name>
<proteinExistence type="predicted"/>
<dbReference type="PROSITE" id="PS50995">
    <property type="entry name" value="HTH_MARR_2"/>
    <property type="match status" value="1"/>
</dbReference>
<dbReference type="GO" id="GO:0003700">
    <property type="term" value="F:DNA-binding transcription factor activity"/>
    <property type="evidence" value="ECO:0007669"/>
    <property type="project" value="InterPro"/>
</dbReference>